<proteinExistence type="inferred from homology"/>
<evidence type="ECO:0000256" key="1">
    <source>
        <dbReference type="ARBA" id="ARBA00008670"/>
    </source>
</evidence>
<keyword evidence="2" id="KW-1133">Transmembrane helix</keyword>
<feature type="domain" description="THD" evidence="3">
    <location>
        <begin position="167"/>
        <end position="272"/>
    </location>
</feature>
<keyword evidence="2" id="KW-0472">Membrane</keyword>
<dbReference type="InterPro" id="IPR008983">
    <property type="entry name" value="Tumour_necrosis_fac-like_dom"/>
</dbReference>
<gene>
    <name evidence="4" type="ORF">MAR_014110</name>
</gene>
<evidence type="ECO:0000256" key="2">
    <source>
        <dbReference type="SAM" id="Phobius"/>
    </source>
</evidence>
<organism evidence="4 5">
    <name type="scientific">Mya arenaria</name>
    <name type="common">Soft-shell clam</name>
    <dbReference type="NCBI Taxonomy" id="6604"/>
    <lineage>
        <taxon>Eukaryota</taxon>
        <taxon>Metazoa</taxon>
        <taxon>Spiralia</taxon>
        <taxon>Lophotrochozoa</taxon>
        <taxon>Mollusca</taxon>
        <taxon>Bivalvia</taxon>
        <taxon>Autobranchia</taxon>
        <taxon>Heteroconchia</taxon>
        <taxon>Euheterodonta</taxon>
        <taxon>Imparidentia</taxon>
        <taxon>Neoheterodontei</taxon>
        <taxon>Myida</taxon>
        <taxon>Myoidea</taxon>
        <taxon>Myidae</taxon>
        <taxon>Mya</taxon>
    </lineage>
</organism>
<feature type="transmembrane region" description="Helical" evidence="2">
    <location>
        <begin position="90"/>
        <end position="114"/>
    </location>
</feature>
<name>A0ABY7GB12_MYAAR</name>
<dbReference type="SUPFAM" id="SSF49842">
    <property type="entry name" value="TNF-like"/>
    <property type="match status" value="1"/>
</dbReference>
<evidence type="ECO:0000259" key="3">
    <source>
        <dbReference type="Pfam" id="PF00229"/>
    </source>
</evidence>
<comment type="similarity">
    <text evidence="1">Belongs to the tumor necrosis factor family.</text>
</comment>
<dbReference type="EMBL" id="CP111026">
    <property type="protein sequence ID" value="WAR28406.1"/>
    <property type="molecule type" value="Genomic_DNA"/>
</dbReference>
<keyword evidence="5" id="KW-1185">Reference proteome</keyword>
<reference evidence="4" key="1">
    <citation type="submission" date="2022-11" db="EMBL/GenBank/DDBJ databases">
        <title>Centuries of genome instability and evolution in soft-shell clam transmissible cancer (bioRxiv).</title>
        <authorList>
            <person name="Hart S.F.M."/>
            <person name="Yonemitsu M.A."/>
            <person name="Giersch R.M."/>
            <person name="Beal B.F."/>
            <person name="Arriagada G."/>
            <person name="Davis B.W."/>
            <person name="Ostrander E.A."/>
            <person name="Goff S.P."/>
            <person name="Metzger M.J."/>
        </authorList>
    </citation>
    <scope>NUCLEOTIDE SEQUENCE</scope>
    <source>
        <strain evidence="4">MELC-2E11</strain>
        <tissue evidence="4">Siphon/mantle</tissue>
    </source>
</reference>
<accession>A0ABY7GB12</accession>
<dbReference type="InterPro" id="IPR006052">
    <property type="entry name" value="TNF_dom"/>
</dbReference>
<dbReference type="Pfam" id="PF00229">
    <property type="entry name" value="TNF"/>
    <property type="match status" value="1"/>
</dbReference>
<sequence>MEHTHFLAKNTNSIVDLKLKAKLLQNQASVCNGENDTEDDDSMSRQHQVALNVERSVEIEMENEGNTLVSEVSSSQTVTGRREEWTHRRACLVIATSAVIGCLLSCTVLIPVFYMSSSSEPLFVSSGNATTESQEHWQARYTDNATHSKPIGRFVLDQQSLFVNGLLRWKESEQTAGSSMQLSPNGFCVVAPESGLYMVYSQITFTFDGRTDRSEVAHIVSVRSGDDDRKLQKKLISIPYRNPELPERQQTMESSNLITSAKVAADDRICIGASPVNLVYNSQVDNVLTVVKEE</sequence>
<keyword evidence="2" id="KW-0812">Transmembrane</keyword>
<dbReference type="Gene3D" id="2.60.120.40">
    <property type="match status" value="1"/>
</dbReference>
<evidence type="ECO:0000313" key="4">
    <source>
        <dbReference type="EMBL" id="WAR28406.1"/>
    </source>
</evidence>
<dbReference type="Proteomes" id="UP001164746">
    <property type="component" value="Chromosome 15"/>
</dbReference>
<protein>
    <recommendedName>
        <fullName evidence="3">THD domain-containing protein</fullName>
    </recommendedName>
</protein>
<evidence type="ECO:0000313" key="5">
    <source>
        <dbReference type="Proteomes" id="UP001164746"/>
    </source>
</evidence>